<evidence type="ECO:0000256" key="10">
    <source>
        <dbReference type="RuleBase" id="RU003691"/>
    </source>
</evidence>
<dbReference type="PROSITE" id="PS00076">
    <property type="entry name" value="PYRIDINE_REDOX_1"/>
    <property type="match status" value="1"/>
</dbReference>
<evidence type="ECO:0000256" key="5">
    <source>
        <dbReference type="ARBA" id="ARBA00023002"/>
    </source>
</evidence>
<feature type="binding site" evidence="8">
    <location>
        <position position="53"/>
    </location>
    <ligand>
        <name>FAD</name>
        <dbReference type="ChEBI" id="CHEBI:57692"/>
    </ligand>
</feature>
<evidence type="ECO:0000313" key="13">
    <source>
        <dbReference type="EMBL" id="GFK95484.1"/>
    </source>
</evidence>
<evidence type="ECO:0000256" key="2">
    <source>
        <dbReference type="ARBA" id="ARBA00022630"/>
    </source>
</evidence>
<comment type="cofactor">
    <cofactor evidence="8">
        <name>FAD</name>
        <dbReference type="ChEBI" id="CHEBI:57692"/>
    </cofactor>
    <text evidence="8">Binds 1 FAD per subunit.</text>
</comment>
<feature type="binding site" evidence="8">
    <location>
        <begin position="142"/>
        <end position="144"/>
    </location>
    <ligand>
        <name>FAD</name>
        <dbReference type="ChEBI" id="CHEBI:57692"/>
    </ligand>
</feature>
<keyword evidence="14" id="KW-1185">Reference proteome</keyword>
<dbReference type="GO" id="GO:0003955">
    <property type="term" value="F:NAD(P)H dehydrogenase (quinone) activity"/>
    <property type="evidence" value="ECO:0007669"/>
    <property type="project" value="TreeGrafter"/>
</dbReference>
<evidence type="ECO:0000256" key="6">
    <source>
        <dbReference type="ARBA" id="ARBA00023157"/>
    </source>
</evidence>
<proteinExistence type="inferred from homology"/>
<dbReference type="GO" id="GO:0016668">
    <property type="term" value="F:oxidoreductase activity, acting on a sulfur group of donors, NAD(P) as acceptor"/>
    <property type="evidence" value="ECO:0007669"/>
    <property type="project" value="InterPro"/>
</dbReference>
<evidence type="ECO:0000259" key="12">
    <source>
        <dbReference type="Pfam" id="PF07992"/>
    </source>
</evidence>
<dbReference type="InterPro" id="IPR012999">
    <property type="entry name" value="Pyr_OxRdtase_I_AS"/>
</dbReference>
<feature type="binding site" evidence="8">
    <location>
        <position position="310"/>
    </location>
    <ligand>
        <name>FAD</name>
        <dbReference type="ChEBI" id="CHEBI:57692"/>
    </ligand>
</feature>
<reference evidence="13 14" key="1">
    <citation type="submission" date="2020-04" db="EMBL/GenBank/DDBJ databases">
        <authorList>
            <consortium name="Desulfovibrio sp. FSS-1 genome sequencing consortium"/>
            <person name="Shimoshige H."/>
            <person name="Kobayashi H."/>
            <person name="Maekawa T."/>
        </authorList>
    </citation>
    <scope>NUCLEOTIDE SEQUENCE [LARGE SCALE GENOMIC DNA]</scope>
    <source>
        <strain evidence="13 14">SIID29052-01</strain>
    </source>
</reference>
<evidence type="ECO:0000259" key="11">
    <source>
        <dbReference type="Pfam" id="PF02852"/>
    </source>
</evidence>
<protein>
    <submittedName>
        <fullName evidence="13">Mercuric reductase</fullName>
        <ecNumber evidence="13">1.16.1.1</ecNumber>
    </submittedName>
</protein>
<dbReference type="PRINTS" id="PR00368">
    <property type="entry name" value="FADPNR"/>
</dbReference>
<dbReference type="FunFam" id="3.30.390.30:FF:000001">
    <property type="entry name" value="Dihydrolipoyl dehydrogenase"/>
    <property type="match status" value="1"/>
</dbReference>
<feature type="domain" description="Pyridine nucleotide-disulphide oxidoreductase dimerisation" evidence="11">
    <location>
        <begin position="345"/>
        <end position="449"/>
    </location>
</feature>
<comment type="caution">
    <text evidence="13">The sequence shown here is derived from an EMBL/GenBank/DDBJ whole genome shotgun (WGS) entry which is preliminary data.</text>
</comment>
<keyword evidence="6" id="KW-1015">Disulfide bond</keyword>
<dbReference type="PROSITE" id="PS00837">
    <property type="entry name" value="ALADH_PNT_2"/>
    <property type="match status" value="1"/>
</dbReference>
<dbReference type="Proteomes" id="UP000494245">
    <property type="component" value="Unassembled WGS sequence"/>
</dbReference>
<keyword evidence="8" id="KW-0520">NAD</keyword>
<dbReference type="PIRSF" id="PIRSF000350">
    <property type="entry name" value="Mercury_reductase_MerA"/>
    <property type="match status" value="1"/>
</dbReference>
<feature type="binding site" evidence="8">
    <location>
        <position position="270"/>
    </location>
    <ligand>
        <name>NAD(+)</name>
        <dbReference type="ChEBI" id="CHEBI:57540"/>
    </ligand>
</feature>
<dbReference type="SUPFAM" id="SSF51905">
    <property type="entry name" value="FAD/NAD(P)-binding domain"/>
    <property type="match status" value="1"/>
</dbReference>
<dbReference type="PANTHER" id="PTHR43014">
    <property type="entry name" value="MERCURIC REDUCTASE"/>
    <property type="match status" value="1"/>
</dbReference>
<dbReference type="GO" id="GO:0016152">
    <property type="term" value="F:mercury (II) reductase (NADP+) activity"/>
    <property type="evidence" value="ECO:0007669"/>
    <property type="project" value="UniProtKB-EC"/>
</dbReference>
<dbReference type="RefSeq" id="WP_173086522.1">
    <property type="nucleotide sequence ID" value="NZ_BLTE01000017.1"/>
</dbReference>
<dbReference type="InterPro" id="IPR023753">
    <property type="entry name" value="FAD/NAD-binding_dom"/>
</dbReference>
<reference evidence="13 14" key="2">
    <citation type="submission" date="2020-05" db="EMBL/GenBank/DDBJ databases">
        <title>Draft genome sequence of Desulfovibrio sp. strainFSS-1.</title>
        <authorList>
            <person name="Shimoshige H."/>
            <person name="Kobayashi H."/>
            <person name="Maekawa T."/>
        </authorList>
    </citation>
    <scope>NUCLEOTIDE SEQUENCE [LARGE SCALE GENOMIC DNA]</scope>
    <source>
        <strain evidence="13 14">SIID29052-01</strain>
    </source>
</reference>
<comment type="similarity">
    <text evidence="1 10">Belongs to the class-I pyridine nucleotide-disulfide oxidoreductase family.</text>
</comment>
<dbReference type="EC" id="1.16.1.1" evidence="13"/>
<dbReference type="InterPro" id="IPR036188">
    <property type="entry name" value="FAD/NAD-bd_sf"/>
</dbReference>
<accession>A0A6V8LUR8</accession>
<dbReference type="GO" id="GO:0050660">
    <property type="term" value="F:flavin adenine dinucleotide binding"/>
    <property type="evidence" value="ECO:0007669"/>
    <property type="project" value="TreeGrafter"/>
</dbReference>
<dbReference type="Gene3D" id="3.50.50.60">
    <property type="entry name" value="FAD/NAD(P)-binding domain"/>
    <property type="match status" value="2"/>
</dbReference>
<evidence type="ECO:0000256" key="4">
    <source>
        <dbReference type="ARBA" id="ARBA00022857"/>
    </source>
</evidence>
<evidence type="ECO:0000256" key="3">
    <source>
        <dbReference type="ARBA" id="ARBA00022827"/>
    </source>
</evidence>
<evidence type="ECO:0000256" key="8">
    <source>
        <dbReference type="PIRSR" id="PIRSR000350-3"/>
    </source>
</evidence>
<dbReference type="InterPro" id="IPR016156">
    <property type="entry name" value="FAD/NAD-linked_Rdtase_dimer_sf"/>
</dbReference>
<dbReference type="EMBL" id="BLTE01000017">
    <property type="protein sequence ID" value="GFK95484.1"/>
    <property type="molecule type" value="Genomic_DNA"/>
</dbReference>
<gene>
    <name evidence="13" type="primary">merA</name>
    <name evidence="13" type="ORF">NNJEOMEG_03349</name>
</gene>
<feature type="disulfide bond" description="Redox-active" evidence="9">
    <location>
        <begin position="44"/>
        <end position="49"/>
    </location>
</feature>
<dbReference type="InterPro" id="IPR008143">
    <property type="entry name" value="Ala_DH/PNT_CS2"/>
</dbReference>
<feature type="domain" description="FAD/NAD(P)-binding" evidence="12">
    <location>
        <begin position="7"/>
        <end position="325"/>
    </location>
</feature>
<dbReference type="InterPro" id="IPR001100">
    <property type="entry name" value="Pyr_nuc-diS_OxRdtase"/>
</dbReference>
<evidence type="ECO:0000256" key="1">
    <source>
        <dbReference type="ARBA" id="ARBA00007532"/>
    </source>
</evidence>
<dbReference type="PANTHER" id="PTHR43014:SF2">
    <property type="entry name" value="MERCURIC REDUCTASE"/>
    <property type="match status" value="1"/>
</dbReference>
<dbReference type="AlphaFoldDB" id="A0A6V8LUR8"/>
<evidence type="ECO:0000313" key="14">
    <source>
        <dbReference type="Proteomes" id="UP000494245"/>
    </source>
</evidence>
<dbReference type="InterPro" id="IPR004099">
    <property type="entry name" value="Pyr_nucl-diS_OxRdtase_dimer"/>
</dbReference>
<keyword evidence="4" id="KW-0521">NADP</keyword>
<keyword evidence="7 10" id="KW-0676">Redox-active center</keyword>
<evidence type="ECO:0000256" key="9">
    <source>
        <dbReference type="PIRSR" id="PIRSR000350-4"/>
    </source>
</evidence>
<keyword evidence="8" id="KW-0547">Nucleotide-binding</keyword>
<organism evidence="13 14">
    <name type="scientific">Fundidesulfovibrio magnetotacticus</name>
    <dbReference type="NCBI Taxonomy" id="2730080"/>
    <lineage>
        <taxon>Bacteria</taxon>
        <taxon>Pseudomonadati</taxon>
        <taxon>Thermodesulfobacteriota</taxon>
        <taxon>Desulfovibrionia</taxon>
        <taxon>Desulfovibrionales</taxon>
        <taxon>Desulfovibrionaceae</taxon>
        <taxon>Fundidesulfovibrio</taxon>
    </lineage>
</organism>
<keyword evidence="3 8" id="KW-0274">FAD</keyword>
<keyword evidence="2 10" id="KW-0285">Flavoprotein</keyword>
<dbReference type="Pfam" id="PF07992">
    <property type="entry name" value="Pyr_redox_2"/>
    <property type="match status" value="1"/>
</dbReference>
<name>A0A6V8LUR8_9BACT</name>
<dbReference type="SUPFAM" id="SSF55424">
    <property type="entry name" value="FAD/NAD-linked reductases, dimerisation (C-terminal) domain"/>
    <property type="match status" value="1"/>
</dbReference>
<feature type="binding site" evidence="8">
    <location>
        <begin position="179"/>
        <end position="186"/>
    </location>
    <ligand>
        <name>NAD(+)</name>
        <dbReference type="ChEBI" id="CHEBI:57540"/>
    </ligand>
</feature>
<dbReference type="PRINTS" id="PR00411">
    <property type="entry name" value="PNDRDTASEI"/>
</dbReference>
<sequence length="482" mass="51034">MTSHDFDLGVIGGGAAGLTAAAGAARLGAKVLLVEKEPVLGGDCLHYGCVPSKTLIATAKLRRRMHDAARWGLPNPELPPVDYSKVAARIREVVARIQRHDSFERFCSLGVLVETGQAEFSDEHSVRLNGRTVSASRWIVATGSSPAVPDIPGLRQTQHLTNRELFSLEELPESLVVLGGGAVAVEMAQAFARLGSRVTLVQRSAHLLTGEDPDLADLVRARLEAEGVTVLTGTRARFVSPGYGLRHVGYVTESGEEGVASGKALLVALGRRPNVDGLRLENAGVAYTDKGIPTDQRLRTTAPTVWAAGDVLGKWLYTHAAGYEGGVALANAVARLPRKADYTFMPRVTYCEPELAGVGHGEASAARAGLEVDVVTERFEDNDRAQADGTPEGVLKLLVDRKGKVAGVRALGPRAGDVVCEWVTALSGGVKLSKVAQATHPYPTLGEINRRAAADYLAPKLFDGLAPKLLKAVFGLKGRACG</sequence>
<dbReference type="Pfam" id="PF02852">
    <property type="entry name" value="Pyr_redox_dim"/>
    <property type="match status" value="1"/>
</dbReference>
<keyword evidence="5 10" id="KW-0560">Oxidoreductase</keyword>
<evidence type="ECO:0000256" key="7">
    <source>
        <dbReference type="ARBA" id="ARBA00023284"/>
    </source>
</evidence>
<dbReference type="Gene3D" id="3.30.390.30">
    <property type="match status" value="1"/>
</dbReference>